<feature type="transmembrane region" description="Helical" evidence="8">
    <location>
        <begin position="153"/>
        <end position="175"/>
    </location>
</feature>
<feature type="signal peptide" evidence="9">
    <location>
        <begin position="1"/>
        <end position="34"/>
    </location>
</feature>
<feature type="domain" description="Major facilitator superfamily (MFS) profile" evidence="10">
    <location>
        <begin position="26"/>
        <end position="467"/>
    </location>
</feature>
<dbReference type="GO" id="GO:0016020">
    <property type="term" value="C:membrane"/>
    <property type="evidence" value="ECO:0007669"/>
    <property type="project" value="UniProtKB-SubCell"/>
</dbReference>
<dbReference type="SUPFAM" id="SSF103473">
    <property type="entry name" value="MFS general substrate transporter"/>
    <property type="match status" value="1"/>
</dbReference>
<feature type="transmembrane region" description="Helical" evidence="8">
    <location>
        <begin position="275"/>
        <end position="297"/>
    </location>
</feature>
<evidence type="ECO:0000313" key="11">
    <source>
        <dbReference type="EMBL" id="RSH80861.1"/>
    </source>
</evidence>
<evidence type="ECO:0000313" key="12">
    <source>
        <dbReference type="Proteomes" id="UP000279259"/>
    </source>
</evidence>
<feature type="transmembrane region" description="Helical" evidence="8">
    <location>
        <begin position="342"/>
        <end position="362"/>
    </location>
</feature>
<dbReference type="FunFam" id="1.20.1250.20:FF:000134">
    <property type="entry name" value="MFS sugar transporter protein"/>
    <property type="match status" value="1"/>
</dbReference>
<dbReference type="PROSITE" id="PS50850">
    <property type="entry name" value="MFS"/>
    <property type="match status" value="1"/>
</dbReference>
<feature type="transmembrane region" description="Helical" evidence="8">
    <location>
        <begin position="118"/>
        <end position="141"/>
    </location>
</feature>
<accession>A0A427XPV8</accession>
<evidence type="ECO:0000259" key="10">
    <source>
        <dbReference type="PROSITE" id="PS50850"/>
    </source>
</evidence>
<evidence type="ECO:0000256" key="5">
    <source>
        <dbReference type="ARBA" id="ARBA00022989"/>
    </source>
</evidence>
<dbReference type="PANTHER" id="PTHR48022">
    <property type="entry name" value="PLASTIDIC GLUCOSE TRANSPORTER 4"/>
    <property type="match status" value="1"/>
</dbReference>
<evidence type="ECO:0000256" key="7">
    <source>
        <dbReference type="SAM" id="MobiDB-lite"/>
    </source>
</evidence>
<dbReference type="InterPro" id="IPR036259">
    <property type="entry name" value="MFS_trans_sf"/>
</dbReference>
<feature type="transmembrane region" description="Helical" evidence="8">
    <location>
        <begin position="94"/>
        <end position="112"/>
    </location>
</feature>
<feature type="transmembrane region" description="Helical" evidence="8">
    <location>
        <begin position="50"/>
        <end position="73"/>
    </location>
</feature>
<feature type="transmembrane region" description="Helical" evidence="8">
    <location>
        <begin position="317"/>
        <end position="335"/>
    </location>
</feature>
<dbReference type="AlphaFoldDB" id="A0A427XPV8"/>
<evidence type="ECO:0000256" key="8">
    <source>
        <dbReference type="SAM" id="Phobius"/>
    </source>
</evidence>
<evidence type="ECO:0000256" key="4">
    <source>
        <dbReference type="ARBA" id="ARBA00022692"/>
    </source>
</evidence>
<dbReference type="EMBL" id="RSCD01000032">
    <property type="protein sequence ID" value="RSH80861.1"/>
    <property type="molecule type" value="Genomic_DNA"/>
</dbReference>
<evidence type="ECO:0000256" key="2">
    <source>
        <dbReference type="ARBA" id="ARBA00010992"/>
    </source>
</evidence>
<dbReference type="InterPro" id="IPR005828">
    <property type="entry name" value="MFS_sugar_transport-like"/>
</dbReference>
<feature type="region of interest" description="Disordered" evidence="7">
    <location>
        <begin position="481"/>
        <end position="504"/>
    </location>
</feature>
<evidence type="ECO:0000256" key="6">
    <source>
        <dbReference type="ARBA" id="ARBA00023136"/>
    </source>
</evidence>
<comment type="similarity">
    <text evidence="2">Belongs to the major facilitator superfamily. Sugar transporter (TC 2.A.1.1) family.</text>
</comment>
<dbReference type="GO" id="GO:0005351">
    <property type="term" value="F:carbohydrate:proton symporter activity"/>
    <property type="evidence" value="ECO:0007669"/>
    <property type="project" value="TreeGrafter"/>
</dbReference>
<evidence type="ECO:0000256" key="1">
    <source>
        <dbReference type="ARBA" id="ARBA00004141"/>
    </source>
</evidence>
<feature type="transmembrane region" description="Helical" evidence="8">
    <location>
        <begin position="420"/>
        <end position="438"/>
    </location>
</feature>
<dbReference type="InterPro" id="IPR050360">
    <property type="entry name" value="MFS_Sugar_Transporters"/>
</dbReference>
<name>A0A427XPV8_9TREE</name>
<organism evidence="11 12">
    <name type="scientific">Saitozyma podzolica</name>
    <dbReference type="NCBI Taxonomy" id="1890683"/>
    <lineage>
        <taxon>Eukaryota</taxon>
        <taxon>Fungi</taxon>
        <taxon>Dikarya</taxon>
        <taxon>Basidiomycota</taxon>
        <taxon>Agaricomycotina</taxon>
        <taxon>Tremellomycetes</taxon>
        <taxon>Tremellales</taxon>
        <taxon>Trimorphomycetaceae</taxon>
        <taxon>Saitozyma</taxon>
    </lineage>
</organism>
<sequence>MLARSPTGTWLPAYVPKSTTLLSVLLLLCAAVESATNGFDGSLLNGLNALPVYTGYFKLTAATTGLNTASVYIGKILGLSVAGILTDRLGRRPTIFWSSLVSLIGIVIQTAAQNIAMFVVGRAVLGLGACWAGVASSVYLTETFAAKWRPWGVAILQNFYYVGALLAAGVTLGTGKWNSTWAWRAPSALQAVFAIICIVILPFLPESPRWLIAQGRPDEARLVLAQVNARGDTHDPAVVAEFNMIMDHLSHEKAVAEHRMSFRDLVSTPVARRRLLIGASPGLFSCIAGNIIASYYLSSELKAAGITNSSDQLKANVVLNAWCLVCCLCGTQLAVQWGRKSTALVAQFTCTAFLMIIGGLTKKYSSNPAGASQALVYGNVACIFLFQGAYSLAWTPLMSLYAPEILNYSIRANGVTVKQYANAIPALVLVYVMPIGLANLGWKMYIINGSWNVVTFVLIALYWVETKGRSLEEIDEIFEGKKEAQTPSGHERSSDLLGAESDKKKSAEVVNVLVAK</sequence>
<protein>
    <recommendedName>
        <fullName evidence="10">Major facilitator superfamily (MFS) profile domain-containing protein</fullName>
    </recommendedName>
</protein>
<keyword evidence="12" id="KW-1185">Reference proteome</keyword>
<comment type="caution">
    <text evidence="11">The sequence shown here is derived from an EMBL/GenBank/DDBJ whole genome shotgun (WGS) entry which is preliminary data.</text>
</comment>
<keyword evidence="6 8" id="KW-0472">Membrane</keyword>
<feature type="transmembrane region" description="Helical" evidence="8">
    <location>
        <begin position="444"/>
        <end position="464"/>
    </location>
</feature>
<keyword evidence="3" id="KW-0813">Transport</keyword>
<keyword evidence="5 8" id="KW-1133">Transmembrane helix</keyword>
<gene>
    <name evidence="11" type="ORF">EHS25_007030</name>
</gene>
<dbReference type="Pfam" id="PF00083">
    <property type="entry name" value="Sugar_tr"/>
    <property type="match status" value="1"/>
</dbReference>
<feature type="transmembrane region" description="Helical" evidence="8">
    <location>
        <begin position="374"/>
        <end position="399"/>
    </location>
</feature>
<dbReference type="OrthoDB" id="6133115at2759"/>
<keyword evidence="9" id="KW-0732">Signal</keyword>
<dbReference type="InterPro" id="IPR020846">
    <property type="entry name" value="MFS_dom"/>
</dbReference>
<proteinExistence type="inferred from homology"/>
<dbReference type="Gene3D" id="1.20.1250.20">
    <property type="entry name" value="MFS general substrate transporter like domains"/>
    <property type="match status" value="1"/>
</dbReference>
<keyword evidence="4 8" id="KW-0812">Transmembrane</keyword>
<dbReference type="PANTHER" id="PTHR48022:SF31">
    <property type="entry name" value="HEXOSE TRANSPORTER"/>
    <property type="match status" value="1"/>
</dbReference>
<comment type="subcellular location">
    <subcellularLocation>
        <location evidence="1">Membrane</location>
        <topology evidence="1">Multi-pass membrane protein</topology>
    </subcellularLocation>
</comment>
<evidence type="ECO:0000256" key="3">
    <source>
        <dbReference type="ARBA" id="ARBA00022448"/>
    </source>
</evidence>
<feature type="chain" id="PRO_5019533494" description="Major facilitator superfamily (MFS) profile domain-containing protein" evidence="9">
    <location>
        <begin position="35"/>
        <end position="516"/>
    </location>
</feature>
<dbReference type="Proteomes" id="UP000279259">
    <property type="component" value="Unassembled WGS sequence"/>
</dbReference>
<evidence type="ECO:0000256" key="9">
    <source>
        <dbReference type="SAM" id="SignalP"/>
    </source>
</evidence>
<feature type="transmembrane region" description="Helical" evidence="8">
    <location>
        <begin position="181"/>
        <end position="204"/>
    </location>
</feature>
<reference evidence="11 12" key="1">
    <citation type="submission" date="2018-11" db="EMBL/GenBank/DDBJ databases">
        <title>Genome sequence of Saitozyma podzolica DSM 27192.</title>
        <authorList>
            <person name="Aliyu H."/>
            <person name="Gorte O."/>
            <person name="Ochsenreither K."/>
        </authorList>
    </citation>
    <scope>NUCLEOTIDE SEQUENCE [LARGE SCALE GENOMIC DNA]</scope>
    <source>
        <strain evidence="11 12">DSM 27192</strain>
    </source>
</reference>